<evidence type="ECO:0000313" key="2">
    <source>
        <dbReference type="EMBL" id="AXC34406.1"/>
    </source>
</evidence>
<proteinExistence type="predicted"/>
<name>A0A384ZRY6_9CAUD</name>
<evidence type="ECO:0000313" key="3">
    <source>
        <dbReference type="Proteomes" id="UP000260311"/>
    </source>
</evidence>
<keyword evidence="3" id="KW-1185">Reference proteome</keyword>
<dbReference type="GO" id="GO:0016818">
    <property type="term" value="F:hydrolase activity, acting on acid anhydrides, in phosphorus-containing anhydrides"/>
    <property type="evidence" value="ECO:0007669"/>
    <property type="project" value="InterPro"/>
</dbReference>
<keyword evidence="2" id="KW-0547">Nucleotide-binding</keyword>
<dbReference type="EMBL" id="MH375644">
    <property type="protein sequence ID" value="AXC34406.1"/>
    <property type="molecule type" value="Genomic_DNA"/>
</dbReference>
<evidence type="ECO:0000259" key="1">
    <source>
        <dbReference type="SMART" id="SM00491"/>
    </source>
</evidence>
<dbReference type="GO" id="GO:0005524">
    <property type="term" value="F:ATP binding"/>
    <property type="evidence" value="ECO:0007669"/>
    <property type="project" value="InterPro"/>
</dbReference>
<dbReference type="SMART" id="SM00491">
    <property type="entry name" value="HELICc2"/>
    <property type="match status" value="1"/>
</dbReference>
<accession>A0A384ZRY6</accession>
<dbReference type="Gene3D" id="3.40.50.300">
    <property type="entry name" value="P-loop containing nucleotide triphosphate hydrolases"/>
    <property type="match status" value="2"/>
</dbReference>
<dbReference type="PANTHER" id="PTHR11472:SF34">
    <property type="entry name" value="REGULATOR OF TELOMERE ELONGATION HELICASE 1"/>
    <property type="match status" value="1"/>
</dbReference>
<keyword evidence="2" id="KW-0067">ATP-binding</keyword>
<dbReference type="GO" id="GO:0006139">
    <property type="term" value="P:nucleobase-containing compound metabolic process"/>
    <property type="evidence" value="ECO:0007669"/>
    <property type="project" value="InterPro"/>
</dbReference>
<dbReference type="GO" id="GO:0003678">
    <property type="term" value="F:DNA helicase activity"/>
    <property type="evidence" value="ECO:0007669"/>
    <property type="project" value="TreeGrafter"/>
</dbReference>
<dbReference type="InterPro" id="IPR045028">
    <property type="entry name" value="DinG/Rad3-like"/>
</dbReference>
<keyword evidence="2" id="KW-0347">Helicase</keyword>
<dbReference type="GeneID" id="55608484"/>
<keyword evidence="2" id="KW-0378">Hydrolase</keyword>
<dbReference type="RefSeq" id="YP_009838252.1">
    <property type="nucleotide sequence ID" value="NC_048709.1"/>
</dbReference>
<reference evidence="2 3" key="1">
    <citation type="submission" date="2018-05" db="EMBL/GenBank/DDBJ databases">
        <title>The genome of Vibrio coralliilyticus phage YC.</title>
        <authorList>
            <person name="Benler S."/>
        </authorList>
    </citation>
    <scope>NUCLEOTIDE SEQUENCE [LARGE SCALE GENOMIC DNA]</scope>
</reference>
<organism evidence="2 3">
    <name type="scientific">Vibrio phage YC</name>
    <dbReference type="NCBI Taxonomy" id="2267403"/>
    <lineage>
        <taxon>Viruses</taxon>
        <taxon>Duplodnaviria</taxon>
        <taxon>Heunggongvirae</taxon>
        <taxon>Uroviricota</taxon>
        <taxon>Caudoviricetes</taxon>
        <taxon>Pantevenvirales</taxon>
        <taxon>Ackermannviridae</taxon>
        <taxon>Campanilevirus</taxon>
        <taxon>Campanilevirus YC</taxon>
    </lineage>
</organism>
<sequence>MDSLLVKFTEEEIGGIVDAKFPFRTPDGKGPSYHEGQRRAIVEAVNALANLDHRTVIIEAPTGIGKSVIAYTIHKTLQYMHDQVPQEDDTGLIRFHQPNTLWRTTISCPTKGLQDQYVRDFDDMALLKGRSNYACAGNRATSSTRYGSPDCISQLKERECHVGRCPYRQARDKFMGVADLRVTNSHLWIATPNHILTDPAHFSQLHIMDECHMMPKIIVDMFEMPFNVKMIQSLKKKGLPDADRLIDRVEGVIHAATRMNCKDLQEGHIIKLEDDSAYITEENPLGLNPIKIAADDLLTVVNSLVEKLDTKMRNGGLTDVQEAFIDELMSRLSMVSNAASAVALSTLKAVIVQKAVPNHLGAIDEITLKPIVASDVTPVALNPKTDYTVLMSATICGTKKFAESLGIESYYPIELDHPIPLENRIINYVPVGRMSGKHLEGTKPKMVESIDELIDLHIEENGVIHTSSYALAEYIKTWSRHSDRILIGKDRKQTMAWLEHGAKEGNKPCVVVSPSMTTGYDLKGDLARWGAIAKIPFGILGDPLVKYRADRDFASYTRETVLEVEQACGRVVRGVNDYGVMYILDESFDTVLQKGKPFLAQWFMDAIVLSE</sequence>
<dbReference type="KEGG" id="vg:55608484"/>
<dbReference type="SUPFAM" id="SSF52540">
    <property type="entry name" value="P-loop containing nucleoside triphosphate hydrolases"/>
    <property type="match status" value="1"/>
</dbReference>
<dbReference type="PANTHER" id="PTHR11472">
    <property type="entry name" value="DNA REPAIR DEAD HELICASE RAD3/XP-D SUBFAMILY MEMBER"/>
    <property type="match status" value="1"/>
</dbReference>
<feature type="domain" description="ATP-dependent helicase C-terminal" evidence="1">
    <location>
        <begin position="468"/>
        <end position="590"/>
    </location>
</feature>
<dbReference type="Pfam" id="PF13307">
    <property type="entry name" value="Helicase_C_2"/>
    <property type="match status" value="1"/>
</dbReference>
<dbReference type="InterPro" id="IPR027417">
    <property type="entry name" value="P-loop_NTPase"/>
</dbReference>
<dbReference type="Proteomes" id="UP000260311">
    <property type="component" value="Segment"/>
</dbReference>
<dbReference type="InterPro" id="IPR006555">
    <property type="entry name" value="ATP-dep_Helicase_C"/>
</dbReference>
<dbReference type="GO" id="GO:0003676">
    <property type="term" value="F:nucleic acid binding"/>
    <property type="evidence" value="ECO:0007669"/>
    <property type="project" value="InterPro"/>
</dbReference>
<protein>
    <submittedName>
        <fullName evidence="2">DNA helicase</fullName>
    </submittedName>
</protein>